<dbReference type="Proteomes" id="UP000003448">
    <property type="component" value="Unassembled WGS sequence"/>
</dbReference>
<sequence>MEQGAARTCARRRTGDGHTVRRGINVLCVHDETAKLPLGPGLSERPVEDRGHETAKWYAYQYACTARECFAMLTKPRPWVLCEWHTDYVCPGPDGAQPHVLVSVKHRSQDQGAWGLADLPYKGGFKVLFERWIASEKSNTCLWVTNNGFKIGANQARELAKNLSAKPELRDTEALKWYAKNLQPAIGSSSLDETVDFLSALTMYSTGGDEHSMRALVIEDTVRPALARLGVRPGFARAAYDAAFNLVDEAVRGLNPHEPDVDWMVGDDLADHSKGVRMITRARFLRRLQDSGIPITSDAIDEQSASSTAMSRKLRAGMLGPTVVSAAPRLRQRWYEIEVSFRPDVPSPFADEVGRIRAEILHHALVAETRTRRTEAPYGPQMHMELSQLISAAHSSPKIPVGMPELMGCVYQLTDECKIWWSDEFDPQHEAPWIAGSRSGSQHMQLEFPVFHGGANA</sequence>
<organism evidence="1 2">
    <name type="scientific">Micromonospora lupini str. Lupac 08</name>
    <dbReference type="NCBI Taxonomy" id="1150864"/>
    <lineage>
        <taxon>Bacteria</taxon>
        <taxon>Bacillati</taxon>
        <taxon>Actinomycetota</taxon>
        <taxon>Actinomycetes</taxon>
        <taxon>Micromonosporales</taxon>
        <taxon>Micromonosporaceae</taxon>
        <taxon>Micromonospora</taxon>
    </lineage>
</organism>
<evidence type="ECO:0008006" key="3">
    <source>
        <dbReference type="Google" id="ProtNLM"/>
    </source>
</evidence>
<comment type="caution">
    <text evidence="1">The sequence shown here is derived from an EMBL/GenBank/DDBJ whole genome shotgun (WGS) entry which is preliminary data.</text>
</comment>
<reference evidence="2" key="1">
    <citation type="journal article" date="2012" name="J. Bacteriol.">
        <title>Genome Sequence of Micromonospora lupini Lupac 08, Isolated from Root Nodules of Lupinus angustifolius.</title>
        <authorList>
            <person name="Alonso-Vega P."/>
            <person name="Normand P."/>
            <person name="Bacigalupe R."/>
            <person name="Pujic P."/>
            <person name="Lajus A."/>
            <person name="Vallenet D."/>
            <person name="Carro L."/>
            <person name="Coll P."/>
            <person name="Trujillo M.E."/>
        </authorList>
    </citation>
    <scope>NUCLEOTIDE SEQUENCE [LARGE SCALE GENOMIC DNA]</scope>
    <source>
        <strain evidence="2">Lupac 08</strain>
    </source>
</reference>
<dbReference type="EMBL" id="CAIE01000026">
    <property type="protein sequence ID" value="CCH18321.1"/>
    <property type="molecule type" value="Genomic_DNA"/>
</dbReference>
<protein>
    <recommendedName>
        <fullName evidence="3">CD-NTase associated protein 4-like DNA endonuclease domain-containing protein</fullName>
    </recommendedName>
</protein>
<name>I0L3C4_9ACTN</name>
<evidence type="ECO:0000313" key="2">
    <source>
        <dbReference type="Proteomes" id="UP000003448"/>
    </source>
</evidence>
<proteinExistence type="predicted"/>
<dbReference type="AlphaFoldDB" id="I0L3C4"/>
<accession>I0L3C4</accession>
<evidence type="ECO:0000313" key="1">
    <source>
        <dbReference type="EMBL" id="CCH18321.1"/>
    </source>
</evidence>
<dbReference type="eggNOG" id="ENOG5033YCC">
    <property type="taxonomic scope" value="Bacteria"/>
</dbReference>
<keyword evidence="2" id="KW-1185">Reference proteome</keyword>
<dbReference type="STRING" id="1150864.MILUP08_43227"/>
<gene>
    <name evidence="1" type="ORF">MILUP08_43227</name>
</gene>